<reference evidence="4" key="2">
    <citation type="submission" date="2014-02" db="EMBL/GenBank/DDBJ databases">
        <title>Complete DNA sequence of /Kuraishia capsulata/ illustrates novel genomic features among budding yeasts (/Saccharomycotina/).</title>
        <authorList>
            <person name="Morales L."/>
            <person name="Noel B."/>
            <person name="Porcel B."/>
            <person name="Marcet-Houben M."/>
            <person name="Hullo M-F."/>
            <person name="Sacerdot C."/>
            <person name="Tekaia F."/>
            <person name="Leh-Louis V."/>
            <person name="Despons L."/>
            <person name="Khanna V."/>
            <person name="Aury J-M."/>
            <person name="Barbe V."/>
            <person name="Couloux A."/>
            <person name="Labadie K."/>
            <person name="Pelletier E."/>
            <person name="Souciet J-L."/>
            <person name="Boekhout T."/>
            <person name="Gabaldon T."/>
            <person name="Wincker P."/>
            <person name="Dujon B."/>
        </authorList>
    </citation>
    <scope>NUCLEOTIDE SEQUENCE</scope>
    <source>
        <strain evidence="4">CBS 1993</strain>
    </source>
</reference>
<dbReference type="InterPro" id="IPR015422">
    <property type="entry name" value="PyrdxlP-dep_Trfase_small"/>
</dbReference>
<dbReference type="InterPro" id="IPR005303">
    <property type="entry name" value="MOCOS_middle"/>
</dbReference>
<dbReference type="Gene3D" id="3.40.640.10">
    <property type="entry name" value="Type I PLP-dependent aspartate aminotransferase-like (Major domain)"/>
    <property type="match status" value="1"/>
</dbReference>
<sequence length="773" mass="86068">MESPQGYADRINSIREKEYPQLIDQGTKTSHVYLDHAGMTLYCKSLLTESTNRLLSGIMGNPHSQSLASQKTEALISSVRFKVLELFQADPMVFDLVFTLNSTAAMKMLQQGLSDTFGSYSYAYNSHSHTSAVGLREYSSDFCCFDDPEEVADQLSRESSSNHPILISWSGQSNLSGERFPIGEWNSRFKEIGTKSSRTAYTLLDASALCTTCPPSLSDSETAPDFMCLSFYKMFGMPDIGALVFKKSSALECFRGRKYFGGGTTEVVAPDQAFHVKKPALFDSLHDGTLPVHSLVQLDTAIDVHKSMYGSFENIANYVKWLTEYCVCRIEKDLVFPTTNTPMVKIYSRFSYDMQGPIVAFSLMTESGYPLGYYDFEKFASARNISLRVGTVCNPGGALKWLERTTEDVINDHAKGHKCGDHMDVMNDKPTGVVRVSLGAMSSKEDIDTLVECIYDFTIDHISNSRRNPNTAEISVKRLTIYPIKSCHGYDIPQGVEWKVSSNGLLYDRVFCLIGLANNAPLALKHHRSMVHVKPSIDINTGIMRIENQYGEFVELNIYSMEQYDLQTLASAEGKKYRCVMDTKIRDFLSLTIETPCVLGSYVSSSNWAKSGSMQNKSAFLLLTQPSLDSIGSGESLLSPVSSHSSGKDTDNDSDVSTPSSSVSSFSGENLAPRFRANILVDGVGLVPYEEDFWSEISIGSEGLVIKTMERCDRCHMITIDSNTGERDPTLFSILSRERKEKGKVYFGSNMNLDEQCYDREYKIKIGDRLVVA</sequence>
<dbReference type="PROSITE" id="PS51340">
    <property type="entry name" value="MOSC"/>
    <property type="match status" value="1"/>
</dbReference>
<dbReference type="Gene3D" id="3.90.1150.10">
    <property type="entry name" value="Aspartate Aminotransferase, domain 1"/>
    <property type="match status" value="1"/>
</dbReference>
<evidence type="ECO:0000256" key="1">
    <source>
        <dbReference type="ARBA" id="ARBA00023150"/>
    </source>
</evidence>
<dbReference type="Pfam" id="PF03473">
    <property type="entry name" value="MOSC"/>
    <property type="match status" value="1"/>
</dbReference>
<dbReference type="EMBL" id="HG793128">
    <property type="protein sequence ID" value="CDK27975.1"/>
    <property type="molecule type" value="Genomic_DNA"/>
</dbReference>
<dbReference type="Proteomes" id="UP000019384">
    <property type="component" value="Unassembled WGS sequence"/>
</dbReference>
<dbReference type="GO" id="GO:0003824">
    <property type="term" value="F:catalytic activity"/>
    <property type="evidence" value="ECO:0007669"/>
    <property type="project" value="InterPro"/>
</dbReference>
<evidence type="ECO:0000313" key="5">
    <source>
        <dbReference type="Proteomes" id="UP000019384"/>
    </source>
</evidence>
<accession>W6MWW9</accession>
<feature type="compositionally biased region" description="Low complexity" evidence="2">
    <location>
        <begin position="655"/>
        <end position="667"/>
    </location>
</feature>
<dbReference type="InterPro" id="IPR000192">
    <property type="entry name" value="Aminotrans_V_dom"/>
</dbReference>
<keyword evidence="1" id="KW-0501">Molybdenum cofactor biosynthesis</keyword>
<dbReference type="Pfam" id="PF03476">
    <property type="entry name" value="MOSC_N"/>
    <property type="match status" value="1"/>
</dbReference>
<dbReference type="GO" id="GO:0030170">
    <property type="term" value="F:pyridoxal phosphate binding"/>
    <property type="evidence" value="ECO:0007669"/>
    <property type="project" value="InterPro"/>
</dbReference>
<dbReference type="GO" id="GO:0030151">
    <property type="term" value="F:molybdenum ion binding"/>
    <property type="evidence" value="ECO:0007669"/>
    <property type="project" value="InterPro"/>
</dbReference>
<dbReference type="PANTHER" id="PTHR14237">
    <property type="entry name" value="MOLYBDOPTERIN COFACTOR SULFURASE MOSC"/>
    <property type="match status" value="1"/>
</dbReference>
<dbReference type="SUPFAM" id="SSF53383">
    <property type="entry name" value="PLP-dependent transferases"/>
    <property type="match status" value="1"/>
</dbReference>
<dbReference type="InterPro" id="IPR015421">
    <property type="entry name" value="PyrdxlP-dep_Trfase_major"/>
</dbReference>
<dbReference type="GO" id="GO:0006777">
    <property type="term" value="P:Mo-molybdopterin cofactor biosynthetic process"/>
    <property type="evidence" value="ECO:0007669"/>
    <property type="project" value="UniProtKB-KW"/>
</dbReference>
<evidence type="ECO:0000259" key="3">
    <source>
        <dbReference type="PROSITE" id="PS51340"/>
    </source>
</evidence>
<evidence type="ECO:0000256" key="2">
    <source>
        <dbReference type="SAM" id="MobiDB-lite"/>
    </source>
</evidence>
<proteinExistence type="predicted"/>
<feature type="compositionally biased region" description="Low complexity" evidence="2">
    <location>
        <begin position="636"/>
        <end position="645"/>
    </location>
</feature>
<organism evidence="4 5">
    <name type="scientific">Kuraishia capsulata CBS 1993</name>
    <dbReference type="NCBI Taxonomy" id="1382522"/>
    <lineage>
        <taxon>Eukaryota</taxon>
        <taxon>Fungi</taxon>
        <taxon>Dikarya</taxon>
        <taxon>Ascomycota</taxon>
        <taxon>Saccharomycotina</taxon>
        <taxon>Pichiomycetes</taxon>
        <taxon>Pichiales</taxon>
        <taxon>Pichiaceae</taxon>
        <taxon>Kuraishia</taxon>
    </lineage>
</organism>
<dbReference type="RefSeq" id="XP_022459967.1">
    <property type="nucleotide sequence ID" value="XM_022602422.1"/>
</dbReference>
<name>W6MWW9_9ASCO</name>
<dbReference type="HOGENOM" id="CLU_010913_0_0_1"/>
<keyword evidence="5" id="KW-1185">Reference proteome</keyword>
<dbReference type="InterPro" id="IPR005302">
    <property type="entry name" value="MoCF_Sase_C"/>
</dbReference>
<feature type="region of interest" description="Disordered" evidence="2">
    <location>
        <begin position="636"/>
        <end position="667"/>
    </location>
</feature>
<dbReference type="AlphaFoldDB" id="W6MWW9"/>
<reference evidence="4" key="1">
    <citation type="submission" date="2013-12" db="EMBL/GenBank/DDBJ databases">
        <authorList>
            <person name="Genoscope - CEA"/>
        </authorList>
    </citation>
    <scope>NUCLEOTIDE SEQUENCE</scope>
    <source>
        <strain evidence="4">CBS 1993</strain>
    </source>
</reference>
<protein>
    <recommendedName>
        <fullName evidence="3">MOSC domain-containing protein</fullName>
    </recommendedName>
</protein>
<dbReference type="SUPFAM" id="SSF141673">
    <property type="entry name" value="MOSC N-terminal domain-like"/>
    <property type="match status" value="1"/>
</dbReference>
<feature type="domain" description="MOSC" evidence="3">
    <location>
        <begin position="583"/>
        <end position="773"/>
    </location>
</feature>
<dbReference type="Pfam" id="PF00266">
    <property type="entry name" value="Aminotran_5"/>
    <property type="match status" value="1"/>
</dbReference>
<dbReference type="STRING" id="1382522.W6MWW9"/>
<gene>
    <name evidence="4" type="ORF">KUCA_T00003955001</name>
</gene>
<dbReference type="OrthoDB" id="10264306at2759"/>
<evidence type="ECO:0000313" key="4">
    <source>
        <dbReference type="EMBL" id="CDK27975.1"/>
    </source>
</evidence>
<dbReference type="PANTHER" id="PTHR14237:SF80">
    <property type="entry name" value="MOLYBDENUM COFACTOR SULFURASE"/>
    <property type="match status" value="1"/>
</dbReference>
<dbReference type="GeneID" id="34521355"/>
<dbReference type="InterPro" id="IPR015424">
    <property type="entry name" value="PyrdxlP-dep_Trfase"/>
</dbReference>